<reference evidence="1" key="1">
    <citation type="journal article" date="2015" name="Nature">
        <title>Complex archaea that bridge the gap between prokaryotes and eukaryotes.</title>
        <authorList>
            <person name="Spang A."/>
            <person name="Saw J.H."/>
            <person name="Jorgensen S.L."/>
            <person name="Zaremba-Niedzwiedzka K."/>
            <person name="Martijn J."/>
            <person name="Lind A.E."/>
            <person name="van Eijk R."/>
            <person name="Schleper C."/>
            <person name="Guy L."/>
            <person name="Ettema T.J."/>
        </authorList>
    </citation>
    <scope>NUCLEOTIDE SEQUENCE</scope>
</reference>
<gene>
    <name evidence="1" type="ORF">LCGC14_3048840</name>
</gene>
<name>A0A0F8WMT9_9ZZZZ</name>
<proteinExistence type="predicted"/>
<accession>A0A0F8WMT9</accession>
<comment type="caution">
    <text evidence="1">The sequence shown here is derived from an EMBL/GenBank/DDBJ whole genome shotgun (WGS) entry which is preliminary data.</text>
</comment>
<sequence length="188" mass="21297">MVERNVTVQRLAFLCKISARRIQQLTAEGIIKKTGRDRYKPLESMSNYIGFLQKSGEEIAYCDARTQKMRADADKSIMEAAQLAGRLIPAEIVAYNWNHMTGAFRAKLLNLPKKTAPLVQHESSFTKCNTALQDAIHECLAELSEYQPPAKHFTTLEQYITGSTTELINKPVGRKKKKTVKRKQRRAG</sequence>
<dbReference type="AlphaFoldDB" id="A0A0F8WMT9"/>
<organism evidence="1">
    <name type="scientific">marine sediment metagenome</name>
    <dbReference type="NCBI Taxonomy" id="412755"/>
    <lineage>
        <taxon>unclassified sequences</taxon>
        <taxon>metagenomes</taxon>
        <taxon>ecological metagenomes</taxon>
    </lineage>
</organism>
<dbReference type="EMBL" id="LAZR01064197">
    <property type="protein sequence ID" value="KKK57998.1"/>
    <property type="molecule type" value="Genomic_DNA"/>
</dbReference>
<evidence type="ECO:0000313" key="1">
    <source>
        <dbReference type="EMBL" id="KKK57998.1"/>
    </source>
</evidence>
<protein>
    <submittedName>
        <fullName evidence="1">Uncharacterized protein</fullName>
    </submittedName>
</protein>